<dbReference type="EMBL" id="CP017298">
    <property type="protein sequence ID" value="AOS47471.1"/>
    <property type="molecule type" value="Genomic_DNA"/>
</dbReference>
<organism evidence="4 5">
    <name type="scientific">Pauljensenia hongkongensis</name>
    <dbReference type="NCBI Taxonomy" id="178339"/>
    <lineage>
        <taxon>Bacteria</taxon>
        <taxon>Bacillati</taxon>
        <taxon>Actinomycetota</taxon>
        <taxon>Actinomycetes</taxon>
        <taxon>Actinomycetales</taxon>
        <taxon>Actinomycetaceae</taxon>
        <taxon>Pauljensenia</taxon>
    </lineage>
</organism>
<reference evidence="4 5" key="1">
    <citation type="submission" date="2016-09" db="EMBL/GenBank/DDBJ databases">
        <title>Complete genome sequence of Actinomyces hongkongensis HKU8.</title>
        <authorList>
            <person name="Gao Y.-X."/>
            <person name="Zhou Y.-Y."/>
            <person name="Xie Y."/>
            <person name="Wang M."/>
            <person name="Wang S.-J."/>
            <person name="Shen S.-G."/>
        </authorList>
    </citation>
    <scope>NUCLEOTIDE SEQUENCE [LARGE SCALE GENOMIC DNA]</scope>
    <source>
        <strain evidence="4 5">HKU8</strain>
    </source>
</reference>
<dbReference type="Proteomes" id="UP000095214">
    <property type="component" value="Chromosome"/>
</dbReference>
<evidence type="ECO:0000259" key="3">
    <source>
        <dbReference type="PROSITE" id="PS50977"/>
    </source>
</evidence>
<sequence>MYLRAAGTHGRDAEKDLDLRIRKTRRAIRSGLVTACRAKPYAHVSVTDICAASLVSRTTFYAHYADKDALLAEVVSLLLEDIAPAIEGMWLGGEDGAALSRRLADFYARNGRALTTLLAVRGDGGSDLRERLRQMFRSVFRQWAQGRIDEQALPLASDVYASVALILVERGAARPLTEAELALIDRLRVLFTGGAGGAAGPLGRPAPAGLP</sequence>
<dbReference type="SUPFAM" id="SSF46689">
    <property type="entry name" value="Homeodomain-like"/>
    <property type="match status" value="1"/>
</dbReference>
<dbReference type="STRING" id="178339.BH719_06100"/>
<dbReference type="PROSITE" id="PS50977">
    <property type="entry name" value="HTH_TETR_2"/>
    <property type="match status" value="1"/>
</dbReference>
<accession>A0A1D8B2V1</accession>
<keyword evidence="5" id="KW-1185">Reference proteome</keyword>
<dbReference type="InterPro" id="IPR001647">
    <property type="entry name" value="HTH_TetR"/>
</dbReference>
<evidence type="ECO:0000256" key="2">
    <source>
        <dbReference type="PROSITE-ProRule" id="PRU00335"/>
    </source>
</evidence>
<keyword evidence="1 2" id="KW-0238">DNA-binding</keyword>
<dbReference type="GO" id="GO:0003677">
    <property type="term" value="F:DNA binding"/>
    <property type="evidence" value="ECO:0007669"/>
    <property type="project" value="UniProtKB-UniRule"/>
</dbReference>
<dbReference type="PANTHER" id="PTHR43479:SF7">
    <property type="entry name" value="TETR-FAMILY TRANSCRIPTIONAL REGULATOR"/>
    <property type="match status" value="1"/>
</dbReference>
<dbReference type="InterPro" id="IPR050624">
    <property type="entry name" value="HTH-type_Tx_Regulator"/>
</dbReference>
<evidence type="ECO:0000256" key="1">
    <source>
        <dbReference type="ARBA" id="ARBA00023125"/>
    </source>
</evidence>
<evidence type="ECO:0000313" key="4">
    <source>
        <dbReference type="EMBL" id="AOS47471.1"/>
    </source>
</evidence>
<gene>
    <name evidence="4" type="ORF">BH719_06100</name>
</gene>
<dbReference type="InterPro" id="IPR009057">
    <property type="entry name" value="Homeodomain-like_sf"/>
</dbReference>
<dbReference type="RefSeq" id="WP_009743931.1">
    <property type="nucleotide sequence ID" value="NZ_CP017298.1"/>
</dbReference>
<dbReference type="PANTHER" id="PTHR43479">
    <property type="entry name" value="ACREF/ENVCD OPERON REPRESSOR-RELATED"/>
    <property type="match status" value="1"/>
</dbReference>
<dbReference type="AlphaFoldDB" id="A0A1D8B2V1"/>
<name>A0A1D8B2V1_9ACTO</name>
<dbReference type="Pfam" id="PF00440">
    <property type="entry name" value="TetR_N"/>
    <property type="match status" value="1"/>
</dbReference>
<dbReference type="Gene3D" id="1.10.357.10">
    <property type="entry name" value="Tetracycline Repressor, domain 2"/>
    <property type="match status" value="1"/>
</dbReference>
<dbReference type="KEGG" id="phon:BH719_06100"/>
<feature type="domain" description="HTH tetR-type" evidence="3">
    <location>
        <begin position="22"/>
        <end position="82"/>
    </location>
</feature>
<dbReference type="OrthoDB" id="3193022at2"/>
<evidence type="ECO:0000313" key="5">
    <source>
        <dbReference type="Proteomes" id="UP000095214"/>
    </source>
</evidence>
<feature type="DNA-binding region" description="H-T-H motif" evidence="2">
    <location>
        <begin position="45"/>
        <end position="64"/>
    </location>
</feature>
<proteinExistence type="predicted"/>
<protein>
    <submittedName>
        <fullName evidence="4">TetR family transcriptional regulator</fullName>
    </submittedName>
</protein>